<dbReference type="PANTHER" id="PTHR24421:SF10">
    <property type="entry name" value="NITRATE_NITRITE SENSOR PROTEIN NARQ"/>
    <property type="match status" value="1"/>
</dbReference>
<evidence type="ECO:0000256" key="5">
    <source>
        <dbReference type="ARBA" id="ARBA00022741"/>
    </source>
</evidence>
<dbReference type="PANTHER" id="PTHR24421">
    <property type="entry name" value="NITRATE/NITRITE SENSOR PROTEIN NARX-RELATED"/>
    <property type="match status" value="1"/>
</dbReference>
<comment type="caution">
    <text evidence="12">The sequence shown here is derived from an EMBL/GenBank/DDBJ whole genome shotgun (WGS) entry which is preliminary data.</text>
</comment>
<dbReference type="InterPro" id="IPR003594">
    <property type="entry name" value="HATPase_dom"/>
</dbReference>
<keyword evidence="8" id="KW-0902">Two-component regulatory system</keyword>
<dbReference type="EC" id="2.7.13.3" evidence="2"/>
<keyword evidence="3" id="KW-0597">Phosphoprotein</keyword>
<dbReference type="Gene3D" id="1.20.5.1930">
    <property type="match status" value="1"/>
</dbReference>
<protein>
    <recommendedName>
        <fullName evidence="2">histidine kinase</fullName>
        <ecNumber evidence="2">2.7.13.3</ecNumber>
    </recommendedName>
</protein>
<keyword evidence="4" id="KW-0808">Transferase</keyword>
<evidence type="ECO:0000313" key="12">
    <source>
        <dbReference type="EMBL" id="MDP9765260.1"/>
    </source>
</evidence>
<evidence type="ECO:0000256" key="9">
    <source>
        <dbReference type="SAM" id="Phobius"/>
    </source>
</evidence>
<evidence type="ECO:0000256" key="3">
    <source>
        <dbReference type="ARBA" id="ARBA00022553"/>
    </source>
</evidence>
<dbReference type="InterPro" id="IPR036890">
    <property type="entry name" value="HATPase_C_sf"/>
</dbReference>
<feature type="domain" description="Signal transduction histidine kinase subgroup 3 dimerisation and phosphoacceptor" evidence="11">
    <location>
        <begin position="214"/>
        <end position="278"/>
    </location>
</feature>
<evidence type="ECO:0000259" key="11">
    <source>
        <dbReference type="Pfam" id="PF07730"/>
    </source>
</evidence>
<gene>
    <name evidence="12" type="ORF">QO006_002708</name>
</gene>
<dbReference type="CDD" id="cd16917">
    <property type="entry name" value="HATPase_UhpB-NarQ-NarX-like"/>
    <property type="match status" value="1"/>
</dbReference>
<keyword evidence="13" id="KW-1185">Reference proteome</keyword>
<dbReference type="SUPFAM" id="SSF55874">
    <property type="entry name" value="ATPase domain of HSP90 chaperone/DNA topoisomerase II/histidine kinase"/>
    <property type="match status" value="1"/>
</dbReference>
<keyword evidence="6 12" id="KW-0418">Kinase</keyword>
<dbReference type="RefSeq" id="WP_307467020.1">
    <property type="nucleotide sequence ID" value="NZ_JAURUR010000009.1"/>
</dbReference>
<organism evidence="12 13">
    <name type="scientific">Deinococcus enclensis</name>
    <dbReference type="NCBI Taxonomy" id="1049582"/>
    <lineage>
        <taxon>Bacteria</taxon>
        <taxon>Thermotogati</taxon>
        <taxon>Deinococcota</taxon>
        <taxon>Deinococci</taxon>
        <taxon>Deinococcales</taxon>
        <taxon>Deinococcaceae</taxon>
        <taxon>Deinococcus</taxon>
    </lineage>
</organism>
<feature type="transmembrane region" description="Helical" evidence="9">
    <location>
        <begin position="54"/>
        <end position="76"/>
    </location>
</feature>
<sequence length="418" mass="45852">MTRFFQRLDTRARATALFTGLGLAYNLLQSLVMPAEWEYSKLESTQDVGTLWPLLQPAGVLVRVGVTLAAGALLLWGLRPCPRRRGEGWVLGLGLGAYGLLVSLAYPPVSLLMVLPPVLRYWWPLRRTLLVALGLTLALPAAWFGLATLQIPTLTMDVQTLVTLLVLTLSQGGFAIAAFELTLRRDEERAELRRALAELRQYHGLELQHAALEERTRISRELHDTLGHELTALRLELQRGKRLLDQPEGLRDSLGRALARSNESMQSLQAAVRTLRPHVPDGTLYGAVQQLLRAWPVPVELRCSAPEPAELSPQLRLAAFRTIQEALTNALKHAPGQEVTVELHPCAQGLTLRVVNGMAAEENGDALPADSGGHGVTGLQERLSELGGTLHVSHLDGRFELRAEFPLHPAGAARLEAK</sequence>
<evidence type="ECO:0000256" key="8">
    <source>
        <dbReference type="ARBA" id="ARBA00023012"/>
    </source>
</evidence>
<feature type="transmembrane region" description="Helical" evidence="9">
    <location>
        <begin position="161"/>
        <end position="179"/>
    </location>
</feature>
<evidence type="ECO:0000259" key="10">
    <source>
        <dbReference type="Pfam" id="PF02518"/>
    </source>
</evidence>
<keyword evidence="9" id="KW-1133">Transmembrane helix</keyword>
<dbReference type="Pfam" id="PF07730">
    <property type="entry name" value="HisKA_3"/>
    <property type="match status" value="1"/>
</dbReference>
<feature type="transmembrane region" description="Helical" evidence="9">
    <location>
        <begin position="129"/>
        <end position="149"/>
    </location>
</feature>
<keyword evidence="7" id="KW-0067">ATP-binding</keyword>
<proteinExistence type="predicted"/>
<keyword evidence="9" id="KW-0812">Transmembrane</keyword>
<dbReference type="InterPro" id="IPR011712">
    <property type="entry name" value="Sig_transdc_His_kin_sub3_dim/P"/>
</dbReference>
<comment type="catalytic activity">
    <reaction evidence="1">
        <text>ATP + protein L-histidine = ADP + protein N-phospho-L-histidine.</text>
        <dbReference type="EC" id="2.7.13.3"/>
    </reaction>
</comment>
<accession>A0ABT9MF83</accession>
<evidence type="ECO:0000256" key="4">
    <source>
        <dbReference type="ARBA" id="ARBA00022679"/>
    </source>
</evidence>
<evidence type="ECO:0000256" key="7">
    <source>
        <dbReference type="ARBA" id="ARBA00022840"/>
    </source>
</evidence>
<dbReference type="Gene3D" id="3.30.565.10">
    <property type="entry name" value="Histidine kinase-like ATPase, C-terminal domain"/>
    <property type="match status" value="1"/>
</dbReference>
<keyword evidence="5" id="KW-0547">Nucleotide-binding</keyword>
<feature type="transmembrane region" description="Helical" evidence="9">
    <location>
        <begin position="88"/>
        <end position="109"/>
    </location>
</feature>
<evidence type="ECO:0000313" key="13">
    <source>
        <dbReference type="Proteomes" id="UP001232163"/>
    </source>
</evidence>
<name>A0ABT9MF83_9DEIO</name>
<feature type="domain" description="Histidine kinase/HSP90-like ATPase" evidence="10">
    <location>
        <begin position="319"/>
        <end position="407"/>
    </location>
</feature>
<dbReference type="Pfam" id="PF02518">
    <property type="entry name" value="HATPase_c"/>
    <property type="match status" value="1"/>
</dbReference>
<evidence type="ECO:0000256" key="6">
    <source>
        <dbReference type="ARBA" id="ARBA00022777"/>
    </source>
</evidence>
<reference evidence="12 13" key="1">
    <citation type="submission" date="2023-07" db="EMBL/GenBank/DDBJ databases">
        <title>Genomic Encyclopedia of Type Strains, Phase IV (KMG-IV): sequencing the most valuable type-strain genomes for metagenomic binning, comparative biology and taxonomic classification.</title>
        <authorList>
            <person name="Goeker M."/>
        </authorList>
    </citation>
    <scope>NUCLEOTIDE SEQUENCE [LARGE SCALE GENOMIC DNA]</scope>
    <source>
        <strain evidence="12 13">NIO-1023</strain>
    </source>
</reference>
<dbReference type="GO" id="GO:0016301">
    <property type="term" value="F:kinase activity"/>
    <property type="evidence" value="ECO:0007669"/>
    <property type="project" value="UniProtKB-KW"/>
</dbReference>
<dbReference type="Proteomes" id="UP001232163">
    <property type="component" value="Unassembled WGS sequence"/>
</dbReference>
<dbReference type="EMBL" id="JAURUR010000009">
    <property type="protein sequence ID" value="MDP9765260.1"/>
    <property type="molecule type" value="Genomic_DNA"/>
</dbReference>
<dbReference type="InterPro" id="IPR050482">
    <property type="entry name" value="Sensor_HK_TwoCompSys"/>
</dbReference>
<evidence type="ECO:0000256" key="2">
    <source>
        <dbReference type="ARBA" id="ARBA00012438"/>
    </source>
</evidence>
<keyword evidence="9" id="KW-0472">Membrane</keyword>
<evidence type="ECO:0000256" key="1">
    <source>
        <dbReference type="ARBA" id="ARBA00000085"/>
    </source>
</evidence>